<keyword evidence="1" id="KW-0560">Oxidoreductase</keyword>
<dbReference type="SUPFAM" id="SSF48179">
    <property type="entry name" value="6-phosphogluconate dehydrogenase C-terminal domain-like"/>
    <property type="match status" value="1"/>
</dbReference>
<gene>
    <name evidence="3" type="ORF">NCTC13032_05073</name>
</gene>
<dbReference type="PANTHER" id="PTHR43362:SF1">
    <property type="entry name" value="MANNITOL DEHYDROGENASE 2-RELATED"/>
    <property type="match status" value="1"/>
</dbReference>
<dbReference type="InterPro" id="IPR050988">
    <property type="entry name" value="Mannitol_DH/Oxidoreductase"/>
</dbReference>
<dbReference type="Gene3D" id="1.10.1040.10">
    <property type="entry name" value="N-(1-d-carboxylethyl)-l-norvaline Dehydrogenase, domain 2"/>
    <property type="match status" value="1"/>
</dbReference>
<proteinExistence type="predicted"/>
<dbReference type="Pfam" id="PF08125">
    <property type="entry name" value="Mannitol_dh_C"/>
    <property type="match status" value="1"/>
</dbReference>
<accession>A0A4U9I7Q8</accession>
<dbReference type="InterPro" id="IPR013118">
    <property type="entry name" value="Mannitol_DH_C"/>
</dbReference>
<dbReference type="Proteomes" id="UP000310719">
    <property type="component" value="Chromosome"/>
</dbReference>
<dbReference type="PANTHER" id="PTHR43362">
    <property type="entry name" value="MANNITOL DEHYDROGENASE DSF1-RELATED"/>
    <property type="match status" value="1"/>
</dbReference>
<evidence type="ECO:0000256" key="1">
    <source>
        <dbReference type="ARBA" id="ARBA00023002"/>
    </source>
</evidence>
<evidence type="ECO:0000259" key="2">
    <source>
        <dbReference type="Pfam" id="PF08125"/>
    </source>
</evidence>
<name>A0A4U9I7Q8_9ENTR</name>
<reference evidence="3 4" key="1">
    <citation type="submission" date="2019-05" db="EMBL/GenBank/DDBJ databases">
        <authorList>
            <consortium name="Pathogen Informatics"/>
        </authorList>
    </citation>
    <scope>NUCLEOTIDE SEQUENCE [LARGE SCALE GENOMIC DNA]</scope>
    <source>
        <strain evidence="3 4">NCTC13032</strain>
    </source>
</reference>
<dbReference type="AlphaFoldDB" id="A0A4U9I7Q8"/>
<dbReference type="EMBL" id="LR590464">
    <property type="protein sequence ID" value="VTP72271.1"/>
    <property type="molecule type" value="Genomic_DNA"/>
</dbReference>
<feature type="domain" description="Mannitol dehydrogenase C-terminal" evidence="2">
    <location>
        <begin position="1"/>
        <end position="83"/>
    </location>
</feature>
<evidence type="ECO:0000313" key="4">
    <source>
        <dbReference type="Proteomes" id="UP000310719"/>
    </source>
</evidence>
<dbReference type="InterPro" id="IPR013328">
    <property type="entry name" value="6PGD_dom2"/>
</dbReference>
<sequence>MDGSQKLPQRMLESIRLHRQRDTAWPLLALGVAGWMRYVSGVDDAGHAIDVRDPLSDKIRAIVETSGEEERVTALLALTEIFRYRPAAGSAVCRGHHPGLPAH</sequence>
<dbReference type="InterPro" id="IPR008927">
    <property type="entry name" value="6-PGluconate_DH-like_C_sf"/>
</dbReference>
<protein>
    <submittedName>
        <fullName evidence="3">D-mannonate oxidoreductase</fullName>
    </submittedName>
</protein>
<dbReference type="GO" id="GO:0016616">
    <property type="term" value="F:oxidoreductase activity, acting on the CH-OH group of donors, NAD or NADP as acceptor"/>
    <property type="evidence" value="ECO:0007669"/>
    <property type="project" value="TreeGrafter"/>
</dbReference>
<evidence type="ECO:0000313" key="3">
    <source>
        <dbReference type="EMBL" id="VTP72271.1"/>
    </source>
</evidence>
<organism evidence="3 4">
    <name type="scientific">Leclercia adecarboxylata</name>
    <dbReference type="NCBI Taxonomy" id="83655"/>
    <lineage>
        <taxon>Bacteria</taxon>
        <taxon>Pseudomonadati</taxon>
        <taxon>Pseudomonadota</taxon>
        <taxon>Gammaproteobacteria</taxon>
        <taxon>Enterobacterales</taxon>
        <taxon>Enterobacteriaceae</taxon>
        <taxon>Leclercia</taxon>
    </lineage>
</organism>